<keyword evidence="3" id="KW-1185">Reference proteome</keyword>
<reference evidence="2 3" key="1">
    <citation type="journal article" date="2019" name="Int. J. Syst. Evol. Microbiol.">
        <title>The Global Catalogue of Microorganisms (GCM) 10K type strain sequencing project: providing services to taxonomists for standard genome sequencing and annotation.</title>
        <authorList>
            <consortium name="The Broad Institute Genomics Platform"/>
            <consortium name="The Broad Institute Genome Sequencing Center for Infectious Disease"/>
            <person name="Wu L."/>
            <person name="Ma J."/>
        </authorList>
    </citation>
    <scope>NUCLEOTIDE SEQUENCE [LARGE SCALE GENOMIC DNA]</scope>
    <source>
        <strain evidence="2 3">CGMCC 1.12554</strain>
    </source>
</reference>
<name>A0ABD6AIG6_9EURY</name>
<protein>
    <submittedName>
        <fullName evidence="2">Exonuclease RecJ</fullName>
    </submittedName>
</protein>
<keyword evidence="2" id="KW-0540">Nuclease</keyword>
<gene>
    <name evidence="2" type="ORF">ACFQMF_04460</name>
</gene>
<feature type="region of interest" description="Disordered" evidence="1">
    <location>
        <begin position="1"/>
        <end position="36"/>
    </location>
</feature>
<keyword evidence="2" id="KW-0378">Hydrolase</keyword>
<evidence type="ECO:0000313" key="2">
    <source>
        <dbReference type="EMBL" id="MFC7323831.1"/>
    </source>
</evidence>
<feature type="non-terminal residue" evidence="2">
    <location>
        <position position="1"/>
    </location>
</feature>
<keyword evidence="2" id="KW-0269">Exonuclease</keyword>
<organism evidence="2 3">
    <name type="scientific">Halorubrum rutilum</name>
    <dbReference type="NCBI Taxonomy" id="1364933"/>
    <lineage>
        <taxon>Archaea</taxon>
        <taxon>Methanobacteriati</taxon>
        <taxon>Methanobacteriota</taxon>
        <taxon>Stenosarchaea group</taxon>
        <taxon>Halobacteria</taxon>
        <taxon>Halobacteriales</taxon>
        <taxon>Haloferacaceae</taxon>
        <taxon>Halorubrum</taxon>
    </lineage>
</organism>
<dbReference type="EMBL" id="JBHTBL010000004">
    <property type="protein sequence ID" value="MFC7323831.1"/>
    <property type="molecule type" value="Genomic_DNA"/>
</dbReference>
<dbReference type="Proteomes" id="UP001596545">
    <property type="component" value="Unassembled WGS sequence"/>
</dbReference>
<proteinExistence type="predicted"/>
<comment type="caution">
    <text evidence="2">The sequence shown here is derived from an EMBL/GenBank/DDBJ whole genome shotgun (WGS) entry which is preliminary data.</text>
</comment>
<dbReference type="GO" id="GO:0004527">
    <property type="term" value="F:exonuclease activity"/>
    <property type="evidence" value="ECO:0007669"/>
    <property type="project" value="UniProtKB-KW"/>
</dbReference>
<evidence type="ECO:0000313" key="3">
    <source>
        <dbReference type="Proteomes" id="UP001596545"/>
    </source>
</evidence>
<sequence length="47" mass="4558">EVGGDGWGTADRGGIAVGAVDEASENGRGNETDGDVTGALAALREAL</sequence>
<evidence type="ECO:0000256" key="1">
    <source>
        <dbReference type="SAM" id="MobiDB-lite"/>
    </source>
</evidence>
<dbReference type="AlphaFoldDB" id="A0ABD6AIG6"/>
<accession>A0ABD6AIG6</accession>